<feature type="coiled-coil region" evidence="1">
    <location>
        <begin position="35"/>
        <end position="62"/>
    </location>
</feature>
<gene>
    <name evidence="2" type="ORF">LCGC14_2662120</name>
</gene>
<organism evidence="2">
    <name type="scientific">marine sediment metagenome</name>
    <dbReference type="NCBI Taxonomy" id="412755"/>
    <lineage>
        <taxon>unclassified sequences</taxon>
        <taxon>metagenomes</taxon>
        <taxon>ecological metagenomes</taxon>
    </lineage>
</organism>
<keyword evidence="1" id="KW-0175">Coiled coil</keyword>
<sequence>MKRSRDDDNNDLNNYLGQIKNIISKNKEWSKLLKLEQIKQMTNEYIEECEKVKKEEEAWEREEEEEDILKRWFKVASHENEDIIRDNLYSALSKTLCGMKHEFWYCEDIDLNFVTKIPCDEEVCFYERYSNPIGEFSGTIYHLRFAIEEFSICDQCYEKFGDNEVAQRIPINHFIEQFREYLEEEEQEEDKPLYGESKKKYRQTFLLYTSLH</sequence>
<dbReference type="AlphaFoldDB" id="A0A0F8ZRR5"/>
<evidence type="ECO:0000256" key="1">
    <source>
        <dbReference type="SAM" id="Coils"/>
    </source>
</evidence>
<comment type="caution">
    <text evidence="2">The sequence shown here is derived from an EMBL/GenBank/DDBJ whole genome shotgun (WGS) entry which is preliminary data.</text>
</comment>
<name>A0A0F8ZRR5_9ZZZZ</name>
<proteinExistence type="predicted"/>
<evidence type="ECO:0000313" key="2">
    <source>
        <dbReference type="EMBL" id="KKK96503.1"/>
    </source>
</evidence>
<protein>
    <submittedName>
        <fullName evidence="2">Uncharacterized protein</fullName>
    </submittedName>
</protein>
<accession>A0A0F8ZRR5</accession>
<reference evidence="2" key="1">
    <citation type="journal article" date="2015" name="Nature">
        <title>Complex archaea that bridge the gap between prokaryotes and eukaryotes.</title>
        <authorList>
            <person name="Spang A."/>
            <person name="Saw J.H."/>
            <person name="Jorgensen S.L."/>
            <person name="Zaremba-Niedzwiedzka K."/>
            <person name="Martijn J."/>
            <person name="Lind A.E."/>
            <person name="van Eijk R."/>
            <person name="Schleper C."/>
            <person name="Guy L."/>
            <person name="Ettema T.J."/>
        </authorList>
    </citation>
    <scope>NUCLEOTIDE SEQUENCE</scope>
</reference>
<dbReference type="EMBL" id="LAZR01046454">
    <property type="protein sequence ID" value="KKK96503.1"/>
    <property type="molecule type" value="Genomic_DNA"/>
</dbReference>